<keyword evidence="1" id="KW-1133">Transmembrane helix</keyword>
<evidence type="ECO:0000256" key="1">
    <source>
        <dbReference type="SAM" id="Phobius"/>
    </source>
</evidence>
<accession>A0A1G4VWT5</accession>
<organism evidence="3 4">
    <name type="scientific">Flavobacterium saliperosum</name>
    <dbReference type="NCBI Taxonomy" id="329186"/>
    <lineage>
        <taxon>Bacteria</taxon>
        <taxon>Pseudomonadati</taxon>
        <taxon>Bacteroidota</taxon>
        <taxon>Flavobacteriia</taxon>
        <taxon>Flavobacteriales</taxon>
        <taxon>Flavobacteriaceae</taxon>
        <taxon>Flavobacterium</taxon>
    </lineage>
</organism>
<dbReference type="PANTHER" id="PTHR22911:SF76">
    <property type="entry name" value="EAMA DOMAIN-CONTAINING PROTEIN"/>
    <property type="match status" value="1"/>
</dbReference>
<dbReference type="EMBL" id="FMTY01000004">
    <property type="protein sequence ID" value="SCX13037.1"/>
    <property type="molecule type" value="Genomic_DNA"/>
</dbReference>
<dbReference type="InterPro" id="IPR037185">
    <property type="entry name" value="EmrE-like"/>
</dbReference>
<dbReference type="Pfam" id="PF00892">
    <property type="entry name" value="EamA"/>
    <property type="match status" value="2"/>
</dbReference>
<dbReference type="STRING" id="329186.SAMN02927925_01892"/>
<dbReference type="Proteomes" id="UP000182124">
    <property type="component" value="Unassembled WGS sequence"/>
</dbReference>
<feature type="transmembrane region" description="Helical" evidence="1">
    <location>
        <begin position="147"/>
        <end position="168"/>
    </location>
</feature>
<keyword evidence="1" id="KW-0812">Transmembrane</keyword>
<feature type="transmembrane region" description="Helical" evidence="1">
    <location>
        <begin position="33"/>
        <end position="50"/>
    </location>
</feature>
<dbReference type="GO" id="GO:0016020">
    <property type="term" value="C:membrane"/>
    <property type="evidence" value="ECO:0007669"/>
    <property type="project" value="InterPro"/>
</dbReference>
<dbReference type="SUPFAM" id="SSF103481">
    <property type="entry name" value="Multidrug resistance efflux transporter EmrE"/>
    <property type="match status" value="2"/>
</dbReference>
<evidence type="ECO:0000313" key="4">
    <source>
        <dbReference type="Proteomes" id="UP000182124"/>
    </source>
</evidence>
<feature type="transmembrane region" description="Helical" evidence="1">
    <location>
        <begin position="237"/>
        <end position="256"/>
    </location>
</feature>
<feature type="transmembrane region" description="Helical" evidence="1">
    <location>
        <begin position="7"/>
        <end position="27"/>
    </location>
</feature>
<feature type="transmembrane region" description="Helical" evidence="1">
    <location>
        <begin position="262"/>
        <end position="280"/>
    </location>
</feature>
<proteinExistence type="predicted"/>
<feature type="domain" description="EamA" evidence="2">
    <location>
        <begin position="145"/>
        <end position="279"/>
    </location>
</feature>
<feature type="transmembrane region" description="Helical" evidence="1">
    <location>
        <begin position="206"/>
        <end position="225"/>
    </location>
</feature>
<feature type="domain" description="EamA" evidence="2">
    <location>
        <begin position="6"/>
        <end position="133"/>
    </location>
</feature>
<protein>
    <submittedName>
        <fullName evidence="3">Threonine/homoserine efflux transporter RhtA</fullName>
    </submittedName>
</protein>
<evidence type="ECO:0000259" key="2">
    <source>
        <dbReference type="Pfam" id="PF00892"/>
    </source>
</evidence>
<dbReference type="RefSeq" id="WP_023576008.1">
    <property type="nucleotide sequence ID" value="NZ_CBCSBQ010000001.1"/>
</dbReference>
<sequence length="285" mass="31812">MKNPRLALLIGIFCISVFPILVKWTPVSGLSSAFYRMAIATAAVLPIVLLRKKLEKPNQKTTMIILLCGIFFGCDIAVWNIAIQQSSATQATLLTNLAPIWVGLGMFFFLPNKPNRNFWIGAFFAVIGMVVLIGYETFYQLKFDIGFAFGVLSGVFYAAYILLSKYVLNQMQPISFMTYSMLVSSMFLAIVCLIFEQPFFGFSPSVWSVLFVQGILCQLIAWTLISYATQKMEANRVSLSLLSQALITSIIAWVFLKETITIQMVIGGAIILFGIGITFFRKTET</sequence>
<gene>
    <name evidence="3" type="ORF">SAMN02927925_01892</name>
</gene>
<name>A0A1G4VWT5_9FLAO</name>
<feature type="transmembrane region" description="Helical" evidence="1">
    <location>
        <begin position="180"/>
        <end position="200"/>
    </location>
</feature>
<dbReference type="eggNOG" id="COG0697">
    <property type="taxonomic scope" value="Bacteria"/>
</dbReference>
<evidence type="ECO:0000313" key="3">
    <source>
        <dbReference type="EMBL" id="SCX13037.1"/>
    </source>
</evidence>
<dbReference type="PANTHER" id="PTHR22911">
    <property type="entry name" value="ACYL-MALONYL CONDENSING ENZYME-RELATED"/>
    <property type="match status" value="1"/>
</dbReference>
<feature type="transmembrane region" description="Helical" evidence="1">
    <location>
        <begin position="88"/>
        <end position="110"/>
    </location>
</feature>
<dbReference type="InterPro" id="IPR000620">
    <property type="entry name" value="EamA_dom"/>
</dbReference>
<reference evidence="3 4" key="1">
    <citation type="submission" date="2016-10" db="EMBL/GenBank/DDBJ databases">
        <authorList>
            <person name="de Groot N.N."/>
        </authorList>
    </citation>
    <scope>NUCLEOTIDE SEQUENCE [LARGE SCALE GENOMIC DNA]</scope>
    <source>
        <strain evidence="3 4">CGMCC 1.3801</strain>
    </source>
</reference>
<keyword evidence="1" id="KW-0472">Membrane</keyword>
<feature type="transmembrane region" description="Helical" evidence="1">
    <location>
        <begin position="117"/>
        <end position="135"/>
    </location>
</feature>
<dbReference type="AlphaFoldDB" id="A0A1G4VWT5"/>
<feature type="transmembrane region" description="Helical" evidence="1">
    <location>
        <begin position="62"/>
        <end position="82"/>
    </location>
</feature>